<proteinExistence type="predicted"/>
<evidence type="ECO:0000313" key="2">
    <source>
        <dbReference type="EMBL" id="PWA88200.1"/>
    </source>
</evidence>
<dbReference type="EMBL" id="PKPP01000836">
    <property type="protein sequence ID" value="PWA88200.1"/>
    <property type="molecule type" value="Genomic_DNA"/>
</dbReference>
<comment type="caution">
    <text evidence="2">The sequence shown here is derived from an EMBL/GenBank/DDBJ whole genome shotgun (WGS) entry which is preliminary data.</text>
</comment>
<accession>A0A2U1PR18</accession>
<dbReference type="AlphaFoldDB" id="A0A2U1PR18"/>
<evidence type="ECO:0000256" key="1">
    <source>
        <dbReference type="SAM" id="Phobius"/>
    </source>
</evidence>
<keyword evidence="1" id="KW-0472">Membrane</keyword>
<evidence type="ECO:0000313" key="3">
    <source>
        <dbReference type="Proteomes" id="UP000245207"/>
    </source>
</evidence>
<keyword evidence="1" id="KW-1133">Transmembrane helix</keyword>
<keyword evidence="1" id="KW-0812">Transmembrane</keyword>
<protein>
    <submittedName>
        <fullName evidence="2">Villin headpiece, Villin/Gelsolin, ADF-H/Gelsolin-like domain protein</fullName>
    </submittedName>
</protein>
<feature type="transmembrane region" description="Helical" evidence="1">
    <location>
        <begin position="20"/>
        <end position="38"/>
    </location>
</feature>
<dbReference type="Proteomes" id="UP000245207">
    <property type="component" value="Unassembled WGS sequence"/>
</dbReference>
<name>A0A2U1PR18_ARTAN</name>
<organism evidence="2 3">
    <name type="scientific">Artemisia annua</name>
    <name type="common">Sweet wormwood</name>
    <dbReference type="NCBI Taxonomy" id="35608"/>
    <lineage>
        <taxon>Eukaryota</taxon>
        <taxon>Viridiplantae</taxon>
        <taxon>Streptophyta</taxon>
        <taxon>Embryophyta</taxon>
        <taxon>Tracheophyta</taxon>
        <taxon>Spermatophyta</taxon>
        <taxon>Magnoliopsida</taxon>
        <taxon>eudicotyledons</taxon>
        <taxon>Gunneridae</taxon>
        <taxon>Pentapetalae</taxon>
        <taxon>asterids</taxon>
        <taxon>campanulids</taxon>
        <taxon>Asterales</taxon>
        <taxon>Asteraceae</taxon>
        <taxon>Asteroideae</taxon>
        <taxon>Anthemideae</taxon>
        <taxon>Artemisiinae</taxon>
        <taxon>Artemisia</taxon>
    </lineage>
</organism>
<gene>
    <name evidence="2" type="ORF">CTI12_AA122690</name>
</gene>
<keyword evidence="3" id="KW-1185">Reference proteome</keyword>
<reference evidence="2 3" key="1">
    <citation type="journal article" date="2018" name="Mol. Plant">
        <title>The genome of Artemisia annua provides insight into the evolution of Asteraceae family and artemisinin biosynthesis.</title>
        <authorList>
            <person name="Shen Q."/>
            <person name="Zhang L."/>
            <person name="Liao Z."/>
            <person name="Wang S."/>
            <person name="Yan T."/>
            <person name="Shi P."/>
            <person name="Liu M."/>
            <person name="Fu X."/>
            <person name="Pan Q."/>
            <person name="Wang Y."/>
            <person name="Lv Z."/>
            <person name="Lu X."/>
            <person name="Zhang F."/>
            <person name="Jiang W."/>
            <person name="Ma Y."/>
            <person name="Chen M."/>
            <person name="Hao X."/>
            <person name="Li L."/>
            <person name="Tang Y."/>
            <person name="Lv G."/>
            <person name="Zhou Y."/>
            <person name="Sun X."/>
            <person name="Brodelius P.E."/>
            <person name="Rose J.K.C."/>
            <person name="Tang K."/>
        </authorList>
    </citation>
    <scope>NUCLEOTIDE SEQUENCE [LARGE SCALE GENOMIC DNA]</scope>
    <source>
        <strain evidence="3">cv. Huhao1</strain>
        <tissue evidence="2">Leaf</tissue>
    </source>
</reference>
<feature type="transmembrane region" description="Helical" evidence="1">
    <location>
        <begin position="331"/>
        <end position="353"/>
    </location>
</feature>
<sequence length="362" mass="40786">MASMGTRWLWLEQYSLKFGLLSVPVSANMLPMLGQMMISFNSYVMMKNIVGDKDAFGFGVAATTSYCVSMRYNTIKLDTQQYLGEAICPLSQILSNIWVKLFISKSGKKDVLGGGRYGLVRSSGVVNYTMLQGFLSRNQRIPRRVLLFFCENRLGCCLCCHLGCGPILLDKLLNAVIFKFRIKRENKVTLFKLPLTIYRSLSPAIIGQKPPIIPLNIDHHQLHQNRENIAENGGKESALLKQQQVVDQKEKKKNVPVTEEIVPPLLNSNGKLEVRSLDGGGKDSIEVIKVEVTISFFAIKTCELLHRISWDMTASLYKVLIRRDNAKMCHLANVLVAMCLYMLEALNVFIIIISDWPSVFIC</sequence>